<accession>A0A1G1VM64</accession>
<feature type="region of interest" description="Disordered" evidence="1">
    <location>
        <begin position="127"/>
        <end position="148"/>
    </location>
</feature>
<sequence>MAPNVHELAAAMSADMRLERRLKEEAGQAAESHLDVVVDQFFADRAASIMSAADYEALVAQYGGANAHAILIAIATARIQGEELTPEQAYRQLMDQAGAKAGATIDPMDHLSQKRTYSERKVGRDWRVASGDPPAKAPKRRRRRWSKKDVLDRYADWQDIQTHDHLVQEKMTKKQ</sequence>
<dbReference type="EMBL" id="MHCH01000044">
    <property type="protein sequence ID" value="OGY16476.1"/>
    <property type="molecule type" value="Genomic_DNA"/>
</dbReference>
<gene>
    <name evidence="2" type="ORF">A2784_04375</name>
</gene>
<evidence type="ECO:0000313" key="2">
    <source>
        <dbReference type="EMBL" id="OGY16476.1"/>
    </source>
</evidence>
<organism evidence="2 3">
    <name type="scientific">Candidatus Chisholmbacteria bacterium RIFCSPHIGHO2_01_FULL_48_12</name>
    <dbReference type="NCBI Taxonomy" id="1797589"/>
    <lineage>
        <taxon>Bacteria</taxon>
        <taxon>Candidatus Chisholmiibacteriota</taxon>
    </lineage>
</organism>
<dbReference type="AlphaFoldDB" id="A0A1G1VM64"/>
<comment type="caution">
    <text evidence="2">The sequence shown here is derived from an EMBL/GenBank/DDBJ whole genome shotgun (WGS) entry which is preliminary data.</text>
</comment>
<name>A0A1G1VM64_9BACT</name>
<proteinExistence type="predicted"/>
<evidence type="ECO:0000256" key="1">
    <source>
        <dbReference type="SAM" id="MobiDB-lite"/>
    </source>
</evidence>
<dbReference type="Proteomes" id="UP000177324">
    <property type="component" value="Unassembled WGS sequence"/>
</dbReference>
<reference evidence="2 3" key="1">
    <citation type="journal article" date="2016" name="Nat. Commun.">
        <title>Thousands of microbial genomes shed light on interconnected biogeochemical processes in an aquifer system.</title>
        <authorList>
            <person name="Anantharaman K."/>
            <person name="Brown C.T."/>
            <person name="Hug L.A."/>
            <person name="Sharon I."/>
            <person name="Castelle C.J."/>
            <person name="Probst A.J."/>
            <person name="Thomas B.C."/>
            <person name="Singh A."/>
            <person name="Wilkins M.J."/>
            <person name="Karaoz U."/>
            <person name="Brodie E.L."/>
            <person name="Williams K.H."/>
            <person name="Hubbard S.S."/>
            <person name="Banfield J.F."/>
        </authorList>
    </citation>
    <scope>NUCLEOTIDE SEQUENCE [LARGE SCALE GENOMIC DNA]</scope>
</reference>
<protein>
    <submittedName>
        <fullName evidence="2">Uncharacterized protein</fullName>
    </submittedName>
</protein>
<evidence type="ECO:0000313" key="3">
    <source>
        <dbReference type="Proteomes" id="UP000177324"/>
    </source>
</evidence>
<feature type="compositionally biased region" description="Basic residues" evidence="1">
    <location>
        <begin position="137"/>
        <end position="146"/>
    </location>
</feature>
<dbReference type="STRING" id="1797589.A2784_04375"/>